<dbReference type="InterPro" id="IPR001173">
    <property type="entry name" value="Glyco_trans_2-like"/>
</dbReference>
<reference evidence="6 7" key="1">
    <citation type="submission" date="2024-06" db="EMBL/GenBank/DDBJ databases">
        <title>Genomic Encyclopedia of Type Strains, Phase IV (KMG-IV): sequencing the most valuable type-strain genomes for metagenomic binning, comparative biology and taxonomic classification.</title>
        <authorList>
            <person name="Goeker M."/>
        </authorList>
    </citation>
    <scope>NUCLEOTIDE SEQUENCE [LARGE SCALE GENOMIC DNA]</scope>
    <source>
        <strain evidence="6 7">DSM 28303</strain>
    </source>
</reference>
<keyword evidence="4" id="KW-0808">Transferase</keyword>
<evidence type="ECO:0000256" key="2">
    <source>
        <dbReference type="ARBA" id="ARBA00006739"/>
    </source>
</evidence>
<keyword evidence="3" id="KW-0328">Glycosyltransferase</keyword>
<dbReference type="PANTHER" id="PTHR43179:SF12">
    <property type="entry name" value="GALACTOFURANOSYLTRANSFERASE GLFT2"/>
    <property type="match status" value="1"/>
</dbReference>
<evidence type="ECO:0000256" key="1">
    <source>
        <dbReference type="ARBA" id="ARBA00004776"/>
    </source>
</evidence>
<dbReference type="Gene3D" id="3.90.550.10">
    <property type="entry name" value="Spore Coat Polysaccharide Biosynthesis Protein SpsA, Chain A"/>
    <property type="match status" value="1"/>
</dbReference>
<comment type="caution">
    <text evidence="6">The sequence shown here is derived from an EMBL/GenBank/DDBJ whole genome shotgun (WGS) entry which is preliminary data.</text>
</comment>
<evidence type="ECO:0000259" key="5">
    <source>
        <dbReference type="Pfam" id="PF00535"/>
    </source>
</evidence>
<sequence>MAKLEHVVVVLAYNDNEAIKAYLEQTVALPSVDKVILVDNCSTTGLYQELQDFVTEQGLVHKVDCLQTTHNGGYAFGNNVGMRYAIEHYQPTYISLSNADVSLNEEALKACMTALADQKDLAFVAPQMVSNRPEKASWPVPTYWDLVGDNLILLRGLMKRLKPAKTPLTGIELVGVIAGSYYMGRADIFEALGFLDERTFLYGEENILGFKVQQAGMTNQILHDVHFTHHHSTSINTNIQSVGKRLDILRDSCHIYLKHYLNCPSWQIALFDFSHLIGKVTYLSAKMIGNAIKQ</sequence>
<evidence type="ECO:0000256" key="3">
    <source>
        <dbReference type="ARBA" id="ARBA00022676"/>
    </source>
</evidence>
<gene>
    <name evidence="6" type="ORF">ABID29_000639</name>
</gene>
<dbReference type="PANTHER" id="PTHR43179">
    <property type="entry name" value="RHAMNOSYLTRANSFERASE WBBL"/>
    <property type="match status" value="1"/>
</dbReference>
<dbReference type="EMBL" id="JBEPLO010000005">
    <property type="protein sequence ID" value="MET3557529.1"/>
    <property type="molecule type" value="Genomic_DNA"/>
</dbReference>
<feature type="domain" description="Glycosyltransferase 2-like" evidence="5">
    <location>
        <begin position="8"/>
        <end position="152"/>
    </location>
</feature>
<comment type="similarity">
    <text evidence="2">Belongs to the glycosyltransferase 2 family.</text>
</comment>
<name>A0ABV2FG35_9STRE</name>
<organism evidence="6 7">
    <name type="scientific">Streptococcus rupicaprae</name>
    <dbReference type="NCBI Taxonomy" id="759619"/>
    <lineage>
        <taxon>Bacteria</taxon>
        <taxon>Bacillati</taxon>
        <taxon>Bacillota</taxon>
        <taxon>Bacilli</taxon>
        <taxon>Lactobacillales</taxon>
        <taxon>Streptococcaceae</taxon>
        <taxon>Streptococcus</taxon>
    </lineage>
</organism>
<dbReference type="Proteomes" id="UP001549122">
    <property type="component" value="Unassembled WGS sequence"/>
</dbReference>
<dbReference type="RefSeq" id="WP_354364345.1">
    <property type="nucleotide sequence ID" value="NZ_JBEPLO010000005.1"/>
</dbReference>
<dbReference type="Pfam" id="PF00535">
    <property type="entry name" value="Glycos_transf_2"/>
    <property type="match status" value="1"/>
</dbReference>
<keyword evidence="7" id="KW-1185">Reference proteome</keyword>
<dbReference type="InterPro" id="IPR029044">
    <property type="entry name" value="Nucleotide-diphossugar_trans"/>
</dbReference>
<proteinExistence type="inferred from homology"/>
<evidence type="ECO:0000313" key="7">
    <source>
        <dbReference type="Proteomes" id="UP001549122"/>
    </source>
</evidence>
<evidence type="ECO:0000256" key="4">
    <source>
        <dbReference type="ARBA" id="ARBA00022679"/>
    </source>
</evidence>
<protein>
    <submittedName>
        <fullName evidence="6">GT2 family glycosyltransferase</fullName>
    </submittedName>
</protein>
<comment type="pathway">
    <text evidence="1">Cell wall biogenesis; cell wall polysaccharide biosynthesis.</text>
</comment>
<dbReference type="SUPFAM" id="SSF53448">
    <property type="entry name" value="Nucleotide-diphospho-sugar transferases"/>
    <property type="match status" value="1"/>
</dbReference>
<accession>A0ABV2FG35</accession>
<evidence type="ECO:0000313" key="6">
    <source>
        <dbReference type="EMBL" id="MET3557529.1"/>
    </source>
</evidence>